<dbReference type="EMBL" id="APKD01000041">
    <property type="protein sequence ID" value="EMT35685.1"/>
    <property type="molecule type" value="Genomic_DNA"/>
</dbReference>
<sequence length="550" mass="58893">MAGALFEPSFAAAHPAGLLRRPVTRTVGLSVAATSIAHMFEISLPDPTELCRSDDGALVAAIEDCARVEAAASARRLSAIAELTGRRTGADQRADWACDFWDCAAAEVAAALTISHGKASGQMHLSLALNRLPQVAALFLAGHLGARLFSIIAWRTYLVRDPHALSLLDAALAEHAGAWGPLSAPKLEKAIDSWIDRYDPGALRRSRISARTRDLCIGDPDEDAGTAALWGRLYATDAAMLDRRLTEMAHGVCEDDPRTLAQRRADALGALAAGADHLACGCGKPDCPSGAGNDERAAGVVIHVVADASALDAQPDPHLSGDEPPSRPLTPETTLFEALTPDPEPDPPATHAPAELITTGGGVVPAPLLAELIRGGATISQVRHPGDLAAEPHYRPSAKLAEFVRMRDLTCRFPGCDVPAEFCDIDHSAPWPLGPTHPSNLKCACRKHHLLKTFWTGWRDVQLPDGTVIWTAPNGHTYTTHPGSRIFFPTWHTTTAELPQTSTAAVNVDARGLMMPRRRRTRAAELAHRINAERALNDAYMAERNKPPSF</sequence>
<reference evidence="4" key="2">
    <citation type="submission" date="2013-04" db="EMBL/GenBank/DDBJ databases">
        <title>Non-Mycobacterium tuberculosis sensu stricto in a globally representative population.</title>
        <authorList>
            <person name="Stone M.J."/>
            <person name="Brown T.J."/>
            <person name="Drobniewski F.A."/>
        </authorList>
    </citation>
    <scope>NUCLEOTIDE SEQUENCE [LARGE SCALE GENOMIC DNA]</scope>
    <source>
        <strain evidence="4">112400015</strain>
    </source>
</reference>
<dbReference type="AlphaFoldDB" id="A0A829CEE5"/>
<name>A0A829CEE5_9MYCO</name>
<evidence type="ECO:0000259" key="2">
    <source>
        <dbReference type="SMART" id="SM00507"/>
    </source>
</evidence>
<evidence type="ECO:0000313" key="4">
    <source>
        <dbReference type="Proteomes" id="UP000012070"/>
    </source>
</evidence>
<protein>
    <recommendedName>
        <fullName evidence="2">HNH nuclease domain-containing protein</fullName>
    </recommendedName>
</protein>
<dbReference type="InterPro" id="IPR003870">
    <property type="entry name" value="DUF222"/>
</dbReference>
<proteinExistence type="predicted"/>
<accession>A0A829CEE5</accession>
<feature type="region of interest" description="Disordered" evidence="1">
    <location>
        <begin position="312"/>
        <end position="358"/>
    </location>
</feature>
<dbReference type="SMART" id="SM00507">
    <property type="entry name" value="HNHc"/>
    <property type="match status" value="1"/>
</dbReference>
<organism evidence="3 4">
    <name type="scientific">Mycobacterium orygis 112400015</name>
    <dbReference type="NCBI Taxonomy" id="1305739"/>
    <lineage>
        <taxon>Bacteria</taxon>
        <taxon>Bacillati</taxon>
        <taxon>Actinomycetota</taxon>
        <taxon>Actinomycetes</taxon>
        <taxon>Mycobacteriales</taxon>
        <taxon>Mycobacteriaceae</taxon>
        <taxon>Mycobacterium</taxon>
        <taxon>Mycobacterium tuberculosis complex</taxon>
    </lineage>
</organism>
<evidence type="ECO:0000313" key="3">
    <source>
        <dbReference type="EMBL" id="EMT35685.1"/>
    </source>
</evidence>
<dbReference type="Pfam" id="PF02720">
    <property type="entry name" value="DUF222"/>
    <property type="match status" value="1"/>
</dbReference>
<gene>
    <name evidence="3" type="ORF">MORY_11346</name>
</gene>
<reference evidence="3 4" key="1">
    <citation type="submission" date="2013-03" db="EMBL/GenBank/DDBJ databases">
        <authorList>
            <person name="Casali N."/>
            <person name="Drobniewski F.A."/>
        </authorList>
    </citation>
    <scope>NUCLEOTIDE SEQUENCE [LARGE SCALE GENOMIC DNA]</scope>
    <source>
        <strain evidence="3 4">112400015</strain>
    </source>
</reference>
<feature type="domain" description="HNH nuclease" evidence="2">
    <location>
        <begin position="399"/>
        <end position="450"/>
    </location>
</feature>
<dbReference type="Proteomes" id="UP000012070">
    <property type="component" value="Unassembled WGS sequence"/>
</dbReference>
<comment type="caution">
    <text evidence="3">The sequence shown here is derived from an EMBL/GenBank/DDBJ whole genome shotgun (WGS) entry which is preliminary data.</text>
</comment>
<dbReference type="InterPro" id="IPR003615">
    <property type="entry name" value="HNH_nuc"/>
</dbReference>
<evidence type="ECO:0000256" key="1">
    <source>
        <dbReference type="SAM" id="MobiDB-lite"/>
    </source>
</evidence>
<dbReference type="CDD" id="cd00085">
    <property type="entry name" value="HNHc"/>
    <property type="match status" value="1"/>
</dbReference>